<protein>
    <submittedName>
        <fullName evidence="3">Methionyl-tRNA formyltransferase</fullName>
        <ecNumber evidence="3">2.1.2.9</ecNumber>
    </submittedName>
</protein>
<dbReference type="GO" id="GO:0004479">
    <property type="term" value="F:methionyl-tRNA formyltransferase activity"/>
    <property type="evidence" value="ECO:0007669"/>
    <property type="project" value="UniProtKB-EC"/>
</dbReference>
<dbReference type="Pfam" id="PF00551">
    <property type="entry name" value="Formyl_trans_N"/>
    <property type="match status" value="1"/>
</dbReference>
<dbReference type="InterPro" id="IPR002376">
    <property type="entry name" value="Formyl_transf_N"/>
</dbReference>
<dbReference type="InterPro" id="IPR049355">
    <property type="entry name" value="Formyl_trans-like_C"/>
</dbReference>
<keyword evidence="4" id="KW-1185">Reference proteome</keyword>
<dbReference type="Gene3D" id="3.10.25.20">
    <property type="match status" value="1"/>
</dbReference>
<evidence type="ECO:0000259" key="2">
    <source>
        <dbReference type="Pfam" id="PF21553"/>
    </source>
</evidence>
<dbReference type="SUPFAM" id="SSF53328">
    <property type="entry name" value="Formyltransferase"/>
    <property type="match status" value="1"/>
</dbReference>
<dbReference type="RefSeq" id="WP_229932606.1">
    <property type="nucleotide sequence ID" value="NZ_CAJHOF010000006.1"/>
</dbReference>
<dbReference type="EC" id="2.1.2.9" evidence="3"/>
<dbReference type="InterPro" id="IPR011034">
    <property type="entry name" value="Formyl_transferase-like_C_sf"/>
</dbReference>
<dbReference type="SUPFAM" id="SSF50486">
    <property type="entry name" value="FMT C-terminal domain-like"/>
    <property type="match status" value="1"/>
</dbReference>
<comment type="caution">
    <text evidence="3">The sequence shown here is derived from an EMBL/GenBank/DDBJ whole genome shotgun (WGS) entry which is preliminary data.</text>
</comment>
<organism evidence="3 4">
    <name type="scientific">Campylobacter majalis</name>
    <dbReference type="NCBI Taxonomy" id="2790656"/>
    <lineage>
        <taxon>Bacteria</taxon>
        <taxon>Pseudomonadati</taxon>
        <taxon>Campylobacterota</taxon>
        <taxon>Epsilonproteobacteria</taxon>
        <taxon>Campylobacterales</taxon>
        <taxon>Campylobacteraceae</taxon>
        <taxon>Campylobacter</taxon>
    </lineage>
</organism>
<sequence length="228" mass="26189">MKQNIVIATIKSVNIQNFRQLCDERYNFILITQKDELNAQNLNHLKPEFIFFPHWSWIIPPEIYENFNCVIFHTSDLPFGRGGSPIQNLITRGIYKTKITALKAVQELDAGDVYLKCDVDLSDGNMDEILTRISDVIFTKMIPQIIAENIVATPQIGEAVSFKRRTPAQSDLATLNKPNLRQIYDFVRMLDGEGYPRAFLQIDGYKIELSKAKFQDGKITGRFEINEK</sequence>
<feature type="domain" description="Formyl transferase N-terminal" evidence="1">
    <location>
        <begin position="32"/>
        <end position="123"/>
    </location>
</feature>
<proteinExistence type="predicted"/>
<dbReference type="Proteomes" id="UP000789803">
    <property type="component" value="Unassembled WGS sequence"/>
</dbReference>
<dbReference type="InterPro" id="IPR036477">
    <property type="entry name" value="Formyl_transf_N_sf"/>
</dbReference>
<dbReference type="CDD" id="cd08821">
    <property type="entry name" value="FMT_core_like_1"/>
    <property type="match status" value="1"/>
</dbReference>
<name>A0ABN7KAW8_9BACT</name>
<evidence type="ECO:0000313" key="3">
    <source>
        <dbReference type="EMBL" id="CAD7288025.1"/>
    </source>
</evidence>
<gene>
    <name evidence="3" type="primary">fmt_2</name>
    <name evidence="3" type="ORF">LMG7974_00795</name>
</gene>
<dbReference type="Gene3D" id="3.40.50.170">
    <property type="entry name" value="Formyl transferase, N-terminal domain"/>
    <property type="match status" value="1"/>
</dbReference>
<evidence type="ECO:0000313" key="4">
    <source>
        <dbReference type="Proteomes" id="UP000789803"/>
    </source>
</evidence>
<evidence type="ECO:0000259" key="1">
    <source>
        <dbReference type="Pfam" id="PF00551"/>
    </source>
</evidence>
<accession>A0ABN7KAW8</accession>
<keyword evidence="3" id="KW-0808">Transferase</keyword>
<dbReference type="EMBL" id="CAJHOF010000006">
    <property type="protein sequence ID" value="CAD7288025.1"/>
    <property type="molecule type" value="Genomic_DNA"/>
</dbReference>
<feature type="domain" description="Methionyl-tRNA formyltransferase-like C-terminal" evidence="2">
    <location>
        <begin position="167"/>
        <end position="225"/>
    </location>
</feature>
<dbReference type="Pfam" id="PF21553">
    <property type="entry name" value="Formyl_trans_C_2"/>
    <property type="match status" value="1"/>
</dbReference>
<reference evidence="3 4" key="1">
    <citation type="submission" date="2020-11" db="EMBL/GenBank/DDBJ databases">
        <authorList>
            <person name="Peeters C."/>
        </authorList>
    </citation>
    <scope>NUCLEOTIDE SEQUENCE [LARGE SCALE GENOMIC DNA]</scope>
    <source>
        <strain evidence="3 4">LMG 7974</strain>
    </source>
</reference>